<proteinExistence type="predicted"/>
<reference evidence="1" key="1">
    <citation type="submission" date="2019-08" db="EMBL/GenBank/DDBJ databases">
        <authorList>
            <person name="Kucharzyk K."/>
            <person name="Murdoch R.W."/>
            <person name="Higgins S."/>
            <person name="Loffler F."/>
        </authorList>
    </citation>
    <scope>NUCLEOTIDE SEQUENCE</scope>
</reference>
<organism evidence="1">
    <name type="scientific">bioreactor metagenome</name>
    <dbReference type="NCBI Taxonomy" id="1076179"/>
    <lineage>
        <taxon>unclassified sequences</taxon>
        <taxon>metagenomes</taxon>
        <taxon>ecological metagenomes</taxon>
    </lineage>
</organism>
<gene>
    <name evidence="1" type="ORF">SDC9_198209</name>
</gene>
<protein>
    <submittedName>
        <fullName evidence="1">Uncharacterized protein</fullName>
    </submittedName>
</protein>
<name>A0A645IH02_9ZZZZ</name>
<accession>A0A645IH02</accession>
<comment type="caution">
    <text evidence="1">The sequence shown here is derived from an EMBL/GenBank/DDBJ whole genome shotgun (WGS) entry which is preliminary data.</text>
</comment>
<dbReference type="AlphaFoldDB" id="A0A645IH02"/>
<evidence type="ECO:0000313" key="1">
    <source>
        <dbReference type="EMBL" id="MPN50578.1"/>
    </source>
</evidence>
<dbReference type="EMBL" id="VSSQ01114890">
    <property type="protein sequence ID" value="MPN50578.1"/>
    <property type="molecule type" value="Genomic_DNA"/>
</dbReference>
<sequence length="104" mass="11483">MDDPNYWFGWHPATQTSTVTTLSIPNTKHLGQRLTVGSRTCLFPTPSQMPLAGDIANTGLISTRNQHDHGYAASFFDGHANFGTRSEINGFVNGYVAACLRYKY</sequence>